<accession>A0A5M5D584</accession>
<dbReference type="PROSITE" id="PS51175">
    <property type="entry name" value="CBM6"/>
    <property type="match status" value="1"/>
</dbReference>
<dbReference type="InterPro" id="IPR008979">
    <property type="entry name" value="Galactose-bd-like_sf"/>
</dbReference>
<dbReference type="InterPro" id="IPR005084">
    <property type="entry name" value="CBM6"/>
</dbReference>
<gene>
    <name evidence="5" type="ORF">F3D66_22615</name>
</gene>
<dbReference type="InterPro" id="IPR006101">
    <property type="entry name" value="Glyco_hydro_2"/>
</dbReference>
<feature type="domain" description="CBM6" evidence="4">
    <location>
        <begin position="891"/>
        <end position="1017"/>
    </location>
</feature>
<dbReference type="GO" id="GO:0005975">
    <property type="term" value="P:carbohydrate metabolic process"/>
    <property type="evidence" value="ECO:0007669"/>
    <property type="project" value="InterPro"/>
</dbReference>
<evidence type="ECO:0000256" key="1">
    <source>
        <dbReference type="ARBA" id="ARBA00007401"/>
    </source>
</evidence>
<dbReference type="InterPro" id="IPR032311">
    <property type="entry name" value="DUF4982"/>
</dbReference>
<organism evidence="5 6">
    <name type="scientific">Bacteroides ovatus</name>
    <dbReference type="NCBI Taxonomy" id="28116"/>
    <lineage>
        <taxon>Bacteria</taxon>
        <taxon>Pseudomonadati</taxon>
        <taxon>Bacteroidota</taxon>
        <taxon>Bacteroidia</taxon>
        <taxon>Bacteroidales</taxon>
        <taxon>Bacteroidaceae</taxon>
        <taxon>Bacteroides</taxon>
    </lineage>
</organism>
<dbReference type="GO" id="GO:0004553">
    <property type="term" value="F:hydrolase activity, hydrolyzing O-glycosyl compounds"/>
    <property type="evidence" value="ECO:0007669"/>
    <property type="project" value="InterPro"/>
</dbReference>
<dbReference type="InterPro" id="IPR040605">
    <property type="entry name" value="Glyco_hydro2_dom5"/>
</dbReference>
<dbReference type="GO" id="GO:0030246">
    <property type="term" value="F:carbohydrate binding"/>
    <property type="evidence" value="ECO:0007669"/>
    <property type="project" value="InterPro"/>
</dbReference>
<reference evidence="5 6" key="1">
    <citation type="journal article" date="2019" name="Nat. Med.">
        <title>A library of human gut bacterial isolates paired with longitudinal multiomics data enables mechanistic microbiome research.</title>
        <authorList>
            <person name="Poyet M."/>
            <person name="Groussin M."/>
            <person name="Gibbons S.M."/>
            <person name="Avila-Pacheco J."/>
            <person name="Jiang X."/>
            <person name="Kearney S.M."/>
            <person name="Perrotta A.R."/>
            <person name="Berdy B."/>
            <person name="Zhao S."/>
            <person name="Lieberman T.D."/>
            <person name="Swanson P.K."/>
            <person name="Smith M."/>
            <person name="Roesemann S."/>
            <person name="Alexander J.E."/>
            <person name="Rich S.A."/>
            <person name="Livny J."/>
            <person name="Vlamakis H."/>
            <person name="Clish C."/>
            <person name="Bullock K."/>
            <person name="Deik A."/>
            <person name="Scott J."/>
            <person name="Pierce K.A."/>
            <person name="Xavier R.J."/>
            <person name="Alm E.J."/>
        </authorList>
    </citation>
    <scope>NUCLEOTIDE SEQUENCE [LARGE SCALE GENOMIC DNA]</scope>
    <source>
        <strain evidence="5 6">BIOML-A134</strain>
    </source>
</reference>
<dbReference type="InterPro" id="IPR006104">
    <property type="entry name" value="Glyco_hydro_2_N"/>
</dbReference>
<dbReference type="Gene3D" id="3.20.20.80">
    <property type="entry name" value="Glycosidases"/>
    <property type="match status" value="1"/>
</dbReference>
<dbReference type="InterPro" id="IPR017853">
    <property type="entry name" value="GH"/>
</dbReference>
<dbReference type="Gene3D" id="2.60.120.260">
    <property type="entry name" value="Galactose-binding domain-like"/>
    <property type="match status" value="2"/>
</dbReference>
<sequence length="1018" mass="116647">MRNIFILTLLLLLNIANISANIKNLNNNWKFFYGDIPEAKYVDFDDSEWKDIRIPHDWAFENGYSANASQKDKGGYLGGGIGWYRKEIYLTEKDLSDDFIFIDFEASYMNNQVWINGNFAGERPYGYIPFSFDIKKYLVEGRNIISVRVDNSMEPSARWYHGCGIYGNVSLRSHKNAFFEKDGIFITTPSKDKVCVNAKVISAEKSANYLAKLEIFDKAGKCKAQSETLEFSTNNNNAEINFNLKIKKTELWSPENPNLYTSRITLTDRNNNIIETKSIDFGFRYIEWSPNKGFILNGKQYKLRGVCEHMEGGPTGAITTEQLIRWKVKLLKDMGCNAIRTAHNPHLPIFYKVCDELGMFVMDEIFDGWHKKADFDYGFQAFDNWYERDLRDFIRRDRNHPSVFLYSIGNETKGDVAKKMVKICHEEDHTRLVTSGDSNSEDMDVYGVNGWSEKKTFLETYKPGNRAFIGTENPHTWQVRGYYRTQTWYRDKYPNKKQDPMFIPNLTDKEIFSYDWTSPDRRKSAKQIFNSSYDNATVRVTARHIIESLRDKDWFSGSFRWTGFDYLGEAGYVHGGWPFRAFQSGALDLAGFPKDLYFLYQSEWTTKDMVHILPHWTHPKMKEGTEIPVWVYTTGDEVELLLNGNSLGKIKKGEKWNEMQCEFRVPWTPGKIEAIAYRKGKEIARTSQATAGTPAKIDIDIENKNLKADCQDISIISISQKDNNGILYPYGENRIHANIKGDARILSFESGNPVDTETNFIAKSKRCFFGLNRIFIQSTGYNENSPVTLYLGCISGDKKLWASDKVSILYESISLRGKSPQDNVEIYYTTDGRKPDKNCKKYNAPFSLKEAATVKAVIYINGKDEIYMQESFGPNEGLYWGKPGEPACEFNGEQAETASLTNCVKTKKDGEGYFGDGFVIPKAGKGSITWYQENDGGKFNAKISIRYSQKSSSTYSYMELYNNDKLLERIKFTDTGSVGFHWREMSVPITIYSGANNITLKSVSNDATPSIDQITILQ</sequence>
<evidence type="ECO:0000256" key="3">
    <source>
        <dbReference type="ARBA" id="ARBA00023295"/>
    </source>
</evidence>
<proteinExistence type="inferred from homology"/>
<dbReference type="InterPro" id="IPR006103">
    <property type="entry name" value="Glyco_hydro_2_cat"/>
</dbReference>
<dbReference type="InterPro" id="IPR013783">
    <property type="entry name" value="Ig-like_fold"/>
</dbReference>
<keyword evidence="2" id="KW-0378">Hydrolase</keyword>
<name>A0A5M5D584_BACOV</name>
<dbReference type="Proteomes" id="UP000473905">
    <property type="component" value="Unassembled WGS sequence"/>
</dbReference>
<dbReference type="PRINTS" id="PR00132">
    <property type="entry name" value="GLHYDRLASE2"/>
</dbReference>
<dbReference type="SUPFAM" id="SSF51445">
    <property type="entry name" value="(Trans)glycosidases"/>
    <property type="match status" value="1"/>
</dbReference>
<comment type="caution">
    <text evidence="5">The sequence shown here is derived from an EMBL/GenBank/DDBJ whole genome shotgun (WGS) entry which is preliminary data.</text>
</comment>
<evidence type="ECO:0000259" key="4">
    <source>
        <dbReference type="PROSITE" id="PS51175"/>
    </source>
</evidence>
<comment type="similarity">
    <text evidence="1">Belongs to the glycosyl hydrolase 2 family.</text>
</comment>
<dbReference type="Pfam" id="PF18565">
    <property type="entry name" value="Glyco_hydro2_C5"/>
    <property type="match status" value="1"/>
</dbReference>
<evidence type="ECO:0000256" key="2">
    <source>
        <dbReference type="ARBA" id="ARBA00022801"/>
    </source>
</evidence>
<dbReference type="Pfam" id="PF00703">
    <property type="entry name" value="Glyco_hydro_2"/>
    <property type="match status" value="1"/>
</dbReference>
<keyword evidence="3" id="KW-0326">Glycosidase</keyword>
<dbReference type="InterPro" id="IPR026876">
    <property type="entry name" value="Fn3_assoc_repeat"/>
</dbReference>
<dbReference type="Pfam" id="PF13287">
    <property type="entry name" value="Fn3_assoc"/>
    <property type="match status" value="1"/>
</dbReference>
<dbReference type="Pfam" id="PF02836">
    <property type="entry name" value="Glyco_hydro_2_C"/>
    <property type="match status" value="1"/>
</dbReference>
<dbReference type="PANTHER" id="PTHR42732:SF1">
    <property type="entry name" value="BETA-MANNOSIDASE"/>
    <property type="match status" value="1"/>
</dbReference>
<dbReference type="RefSeq" id="WP_004320061.1">
    <property type="nucleotide sequence ID" value="NZ_JAHYOK010000055.1"/>
</dbReference>
<dbReference type="AlphaFoldDB" id="A0A5M5D584"/>
<dbReference type="Pfam" id="PF02837">
    <property type="entry name" value="Glyco_hydro_2_N"/>
    <property type="match status" value="1"/>
</dbReference>
<dbReference type="InterPro" id="IPR051913">
    <property type="entry name" value="GH2_Domain-Containing"/>
</dbReference>
<dbReference type="Gene3D" id="2.60.40.10">
    <property type="entry name" value="Immunoglobulins"/>
    <property type="match status" value="3"/>
</dbReference>
<dbReference type="PANTHER" id="PTHR42732">
    <property type="entry name" value="BETA-GALACTOSIDASE"/>
    <property type="match status" value="1"/>
</dbReference>
<dbReference type="EMBL" id="VWKB01000036">
    <property type="protein sequence ID" value="KAA4091697.1"/>
    <property type="molecule type" value="Genomic_DNA"/>
</dbReference>
<dbReference type="Pfam" id="PF16355">
    <property type="entry name" value="DUF4982"/>
    <property type="match status" value="1"/>
</dbReference>
<keyword evidence="6" id="KW-1185">Reference proteome</keyword>
<protein>
    <submittedName>
        <fullName evidence="5">DUF4982 domain-containing protein</fullName>
    </submittedName>
</protein>
<evidence type="ECO:0000313" key="5">
    <source>
        <dbReference type="EMBL" id="KAA4091697.1"/>
    </source>
</evidence>
<dbReference type="InterPro" id="IPR036156">
    <property type="entry name" value="Beta-gal/glucu_dom_sf"/>
</dbReference>
<dbReference type="SUPFAM" id="SSF49785">
    <property type="entry name" value="Galactose-binding domain-like"/>
    <property type="match status" value="2"/>
</dbReference>
<dbReference type="InterPro" id="IPR006102">
    <property type="entry name" value="Ig-like_GH2"/>
</dbReference>
<dbReference type="SUPFAM" id="SSF49303">
    <property type="entry name" value="beta-Galactosidase/glucuronidase domain"/>
    <property type="match status" value="1"/>
</dbReference>
<evidence type="ECO:0000313" key="6">
    <source>
        <dbReference type="Proteomes" id="UP000473905"/>
    </source>
</evidence>